<dbReference type="CDD" id="cd06579">
    <property type="entry name" value="TM_PBP1_transp_AraH_like"/>
    <property type="match status" value="1"/>
</dbReference>
<evidence type="ECO:0000256" key="5">
    <source>
        <dbReference type="ARBA" id="ARBA00022597"/>
    </source>
</evidence>
<dbReference type="PANTHER" id="PTHR32196:SF32">
    <property type="entry name" value="XYLOSE TRANSPORT SYSTEM PERMEASE PROTEIN XYLH"/>
    <property type="match status" value="1"/>
</dbReference>
<evidence type="ECO:0000256" key="2">
    <source>
        <dbReference type="ARBA" id="ARBA00022448"/>
    </source>
</evidence>
<evidence type="ECO:0000256" key="11">
    <source>
        <dbReference type="SAM" id="Phobius"/>
    </source>
</evidence>
<evidence type="ECO:0000256" key="6">
    <source>
        <dbReference type="ARBA" id="ARBA00022692"/>
    </source>
</evidence>
<reference evidence="13" key="1">
    <citation type="journal article" date="2019" name="Int. J. Syst. Evol. Microbiol.">
        <title>The Global Catalogue of Microorganisms (GCM) 10K type strain sequencing project: providing services to taxonomists for standard genome sequencing and annotation.</title>
        <authorList>
            <consortium name="The Broad Institute Genomics Platform"/>
            <consortium name="The Broad Institute Genome Sequencing Center for Infectious Disease"/>
            <person name="Wu L."/>
            <person name="Ma J."/>
        </authorList>
    </citation>
    <scope>NUCLEOTIDE SEQUENCE [LARGE SCALE GENOMIC DNA]</scope>
    <source>
        <strain evidence="13">CCM 8653</strain>
    </source>
</reference>
<evidence type="ECO:0000256" key="9">
    <source>
        <dbReference type="ARBA" id="ARBA00035611"/>
    </source>
</evidence>
<feature type="transmembrane region" description="Helical" evidence="11">
    <location>
        <begin position="29"/>
        <end position="48"/>
    </location>
</feature>
<feature type="transmembrane region" description="Helical" evidence="11">
    <location>
        <begin position="179"/>
        <end position="200"/>
    </location>
</feature>
<feature type="transmembrane region" description="Helical" evidence="11">
    <location>
        <begin position="140"/>
        <end position="159"/>
    </location>
</feature>
<proteinExistence type="predicted"/>
<feature type="transmembrane region" description="Helical" evidence="11">
    <location>
        <begin position="245"/>
        <end position="263"/>
    </location>
</feature>
<feature type="transmembrane region" description="Helical" evidence="11">
    <location>
        <begin position="114"/>
        <end position="133"/>
    </location>
</feature>
<keyword evidence="5" id="KW-0762">Sugar transport</keyword>
<sequence length="400" mass="40711">MSAVVTEDRQPFGGGGPSRLVDRVRGAHLSMLPALGALALVWLVLGVIDPAFLSAENLVNLTLQSAPVGVIALGVVMVLLVGQIDLSVGSLSGLAAAVVAVGTVNLGWPVAVSILAAIAVGVVVGLGYGLLSARLGVPSFVFTLGGLLLLAGVQMRVLGPAGSINLPFESWLVRTVQQGFLPPVVAWCLVVVVVAGSATLHLADRFRRLQADLQAPSLGSIAARTGVLAVVLVGTVAYLGTARGVGYSVVLFVWLVVVADVLLRRTRWGRSVRAVGSDRRAARLAGVAVNRTVISCFAACSGLAALGGVLAAGRLAAANQGTGGTDTYLTAIAAAVIGGTSIFGGRGGAWSALVGVLVLQSIANGLTLLDLDLATQQMVTGTVLVLAIVVDTFVRRRRET</sequence>
<keyword evidence="6 11" id="KW-0812">Transmembrane</keyword>
<feature type="transmembrane region" description="Helical" evidence="11">
    <location>
        <begin position="60"/>
        <end position="81"/>
    </location>
</feature>
<keyword evidence="7 11" id="KW-1133">Transmembrane helix</keyword>
<evidence type="ECO:0000256" key="8">
    <source>
        <dbReference type="ARBA" id="ARBA00023136"/>
    </source>
</evidence>
<gene>
    <name evidence="12" type="ORF">GCM10007368_26250</name>
</gene>
<feature type="transmembrane region" description="Helical" evidence="11">
    <location>
        <begin position="327"/>
        <end position="343"/>
    </location>
</feature>
<dbReference type="InterPro" id="IPR001851">
    <property type="entry name" value="ABC_transp_permease"/>
</dbReference>
<evidence type="ECO:0000256" key="4">
    <source>
        <dbReference type="ARBA" id="ARBA00022519"/>
    </source>
</evidence>
<feature type="transmembrane region" description="Helical" evidence="11">
    <location>
        <begin position="350"/>
        <end position="369"/>
    </location>
</feature>
<keyword evidence="8 11" id="KW-0472">Membrane</keyword>
<evidence type="ECO:0000313" key="12">
    <source>
        <dbReference type="EMBL" id="GGI09452.1"/>
    </source>
</evidence>
<feature type="transmembrane region" description="Helical" evidence="11">
    <location>
        <begin position="88"/>
        <end position="108"/>
    </location>
</feature>
<evidence type="ECO:0000256" key="3">
    <source>
        <dbReference type="ARBA" id="ARBA00022475"/>
    </source>
</evidence>
<protein>
    <recommendedName>
        <fullName evidence="10">Xylose transport system permease protein XylH</fullName>
    </recommendedName>
</protein>
<dbReference type="RefSeq" id="WP_188524155.1">
    <property type="nucleotide sequence ID" value="NZ_BMDG01000008.1"/>
</dbReference>
<comment type="function">
    <text evidence="9">Part of the binding-protein-dependent transport system for D-xylose. Probably responsible for the translocation of the substrate across the membrane.</text>
</comment>
<keyword evidence="13" id="KW-1185">Reference proteome</keyword>
<evidence type="ECO:0000256" key="7">
    <source>
        <dbReference type="ARBA" id="ARBA00022989"/>
    </source>
</evidence>
<dbReference type="PANTHER" id="PTHR32196">
    <property type="entry name" value="ABC TRANSPORTER PERMEASE PROTEIN YPHD-RELATED-RELATED"/>
    <property type="match status" value="1"/>
</dbReference>
<feature type="transmembrane region" description="Helical" evidence="11">
    <location>
        <begin position="221"/>
        <end position="239"/>
    </location>
</feature>
<dbReference type="EMBL" id="BMDG01000008">
    <property type="protein sequence ID" value="GGI09452.1"/>
    <property type="molecule type" value="Genomic_DNA"/>
</dbReference>
<dbReference type="Proteomes" id="UP000632535">
    <property type="component" value="Unassembled WGS sequence"/>
</dbReference>
<dbReference type="Pfam" id="PF02653">
    <property type="entry name" value="BPD_transp_2"/>
    <property type="match status" value="1"/>
</dbReference>
<evidence type="ECO:0000256" key="10">
    <source>
        <dbReference type="ARBA" id="ARBA00035686"/>
    </source>
</evidence>
<accession>A0ABQ2BAX0</accession>
<name>A0ABQ2BAX0_9MICO</name>
<feature type="transmembrane region" description="Helical" evidence="11">
    <location>
        <begin position="375"/>
        <end position="394"/>
    </location>
</feature>
<feature type="transmembrane region" description="Helical" evidence="11">
    <location>
        <begin position="284"/>
        <end position="307"/>
    </location>
</feature>
<keyword evidence="2" id="KW-0813">Transport</keyword>
<evidence type="ECO:0000256" key="1">
    <source>
        <dbReference type="ARBA" id="ARBA00004651"/>
    </source>
</evidence>
<organism evidence="12 13">
    <name type="scientific">Isoptericola cucumis</name>
    <dbReference type="NCBI Taxonomy" id="1776856"/>
    <lineage>
        <taxon>Bacteria</taxon>
        <taxon>Bacillati</taxon>
        <taxon>Actinomycetota</taxon>
        <taxon>Actinomycetes</taxon>
        <taxon>Micrococcales</taxon>
        <taxon>Promicromonosporaceae</taxon>
        <taxon>Isoptericola</taxon>
    </lineage>
</organism>
<keyword evidence="4" id="KW-0997">Cell inner membrane</keyword>
<comment type="caution">
    <text evidence="12">The sequence shown here is derived from an EMBL/GenBank/DDBJ whole genome shotgun (WGS) entry which is preliminary data.</text>
</comment>
<evidence type="ECO:0000313" key="13">
    <source>
        <dbReference type="Proteomes" id="UP000632535"/>
    </source>
</evidence>
<keyword evidence="3" id="KW-1003">Cell membrane</keyword>
<comment type="subcellular location">
    <subcellularLocation>
        <location evidence="1">Cell membrane</location>
        <topology evidence="1">Multi-pass membrane protein</topology>
    </subcellularLocation>
</comment>